<evidence type="ECO:0000313" key="1">
    <source>
        <dbReference type="EMBL" id="RCV59340.1"/>
    </source>
</evidence>
<accession>A0A368T768</accession>
<reference evidence="1 2" key="1">
    <citation type="submission" date="2018-04" db="EMBL/GenBank/DDBJ databases">
        <title>Novel actinobacteria from marine sediment.</title>
        <authorList>
            <person name="Ng Z.Y."/>
            <person name="Tan G.Y.A."/>
        </authorList>
    </citation>
    <scope>NUCLEOTIDE SEQUENCE [LARGE SCALE GENOMIC DNA]</scope>
    <source>
        <strain evidence="1 2">TPS81</strain>
    </source>
</reference>
<organism evidence="1 2">
    <name type="scientific">Marinitenerispora sediminis</name>
    <dbReference type="NCBI Taxonomy" id="1931232"/>
    <lineage>
        <taxon>Bacteria</taxon>
        <taxon>Bacillati</taxon>
        <taxon>Actinomycetota</taxon>
        <taxon>Actinomycetes</taxon>
        <taxon>Streptosporangiales</taxon>
        <taxon>Nocardiopsidaceae</taxon>
        <taxon>Marinitenerispora</taxon>
    </lineage>
</organism>
<dbReference type="EMBL" id="QEIN01000063">
    <property type="protein sequence ID" value="RCV59340.1"/>
    <property type="molecule type" value="Genomic_DNA"/>
</dbReference>
<dbReference type="AlphaFoldDB" id="A0A368T768"/>
<keyword evidence="2" id="KW-1185">Reference proteome</keyword>
<gene>
    <name evidence="1" type="ORF">DEF24_10240</name>
</gene>
<sequence>MPDYNQEIATIDVAIPSDAEYDVGIDFDGPWVEFSRPRDNVPAIRIRIVGGDPDERTVMADQMVIALRQLADQYAYHGVLAGGAR</sequence>
<proteinExistence type="predicted"/>
<comment type="caution">
    <text evidence="1">The sequence shown here is derived from an EMBL/GenBank/DDBJ whole genome shotgun (WGS) entry which is preliminary data.</text>
</comment>
<evidence type="ECO:0000313" key="2">
    <source>
        <dbReference type="Proteomes" id="UP000253318"/>
    </source>
</evidence>
<protein>
    <submittedName>
        <fullName evidence="1">Uncharacterized protein</fullName>
    </submittedName>
</protein>
<name>A0A368T768_9ACTN</name>
<dbReference type="Proteomes" id="UP000253318">
    <property type="component" value="Unassembled WGS sequence"/>
</dbReference>